<proteinExistence type="predicted"/>
<dbReference type="EMBL" id="CP024985">
    <property type="protein sequence ID" value="ATZ29326.1"/>
    <property type="molecule type" value="Genomic_DNA"/>
</dbReference>
<protein>
    <submittedName>
        <fullName evidence="1">Uncharacterized protein</fullName>
    </submittedName>
</protein>
<sequence length="139" mass="14651">MPMSKKTRAAVWTSVALGLLVGGTWAGTAVAAPPGAAKVTAPYAQAAAVVNANGSVNRSKGIEAVTKPAAGHYCVELEDKDLDIRKLVPTATLQYISFEYDIRISMWPHPSCGTRTDTFLVITGKPGVYEDASFSIVVP</sequence>
<keyword evidence="2" id="KW-1185">Reference proteome</keyword>
<evidence type="ECO:0000313" key="2">
    <source>
        <dbReference type="Proteomes" id="UP000231791"/>
    </source>
</evidence>
<organism evidence="1 2">
    <name type="scientific">Streptomyces lavendulae subsp. lavendulae</name>
    <dbReference type="NCBI Taxonomy" id="58340"/>
    <lineage>
        <taxon>Bacteria</taxon>
        <taxon>Bacillati</taxon>
        <taxon>Actinomycetota</taxon>
        <taxon>Actinomycetes</taxon>
        <taxon>Kitasatosporales</taxon>
        <taxon>Streptomycetaceae</taxon>
        <taxon>Streptomyces</taxon>
    </lineage>
</organism>
<dbReference type="KEGG" id="slx:SLAV_37810"/>
<dbReference type="Proteomes" id="UP000231791">
    <property type="component" value="Chromosome"/>
</dbReference>
<reference evidence="1 2" key="1">
    <citation type="submission" date="2017-11" db="EMBL/GenBank/DDBJ databases">
        <title>Complete genome sequence of Streptomyces lavendulae subsp. lavendulae CCM 3239 (formerly 'Streptomyces aureofaciens CCM 3239'), the producer of the angucycline-type antibiotic auricin.</title>
        <authorList>
            <person name="Busche T."/>
            <person name="Novakova R."/>
            <person name="Al'Dilaimi A."/>
            <person name="Homerova D."/>
            <person name="Feckova L."/>
            <person name="Rezuchova B."/>
            <person name="Mingyar E."/>
            <person name="Csolleiova D."/>
            <person name="Bekeova C."/>
            <person name="Winkler A."/>
            <person name="Sevcikova B."/>
            <person name="Kalinowski J."/>
            <person name="Kormanec J."/>
            <person name="Ruckert C."/>
        </authorList>
    </citation>
    <scope>NUCLEOTIDE SEQUENCE [LARGE SCALE GENOMIC DNA]</scope>
    <source>
        <strain evidence="1 2">CCM 3239</strain>
    </source>
</reference>
<name>A0A2K8PRE4_STRLA</name>
<evidence type="ECO:0000313" key="1">
    <source>
        <dbReference type="EMBL" id="ATZ29326.1"/>
    </source>
</evidence>
<gene>
    <name evidence="1" type="ORF">SLAV_37810</name>
</gene>
<accession>A0A2K8PRE4</accession>
<dbReference type="AlphaFoldDB" id="A0A2K8PRE4"/>